<dbReference type="Gene3D" id="2.60.120.430">
    <property type="entry name" value="Galactose-binding lectin"/>
    <property type="match status" value="2"/>
</dbReference>
<organism evidence="2 3">
    <name type="scientific">Vibrio alfacsensis</name>
    <dbReference type="NCBI Taxonomy" id="1074311"/>
    <lineage>
        <taxon>Bacteria</taxon>
        <taxon>Pseudomonadati</taxon>
        <taxon>Pseudomonadota</taxon>
        <taxon>Gammaproteobacteria</taxon>
        <taxon>Vibrionales</taxon>
        <taxon>Vibrionaceae</taxon>
        <taxon>Vibrio</taxon>
    </lineage>
</organism>
<keyword evidence="3" id="KW-1185">Reference proteome</keyword>
<feature type="signal peptide" evidence="1">
    <location>
        <begin position="1"/>
        <end position="21"/>
    </location>
</feature>
<evidence type="ECO:0000256" key="1">
    <source>
        <dbReference type="SAM" id="SignalP"/>
    </source>
</evidence>
<sequence>MNKKFYSFGAALLCASLTGCGGDSDSSDSGSTTPKLNALTVALRTANTQQPIGNAEVIIVAENQKSFTRMTNAEGQAKISLENGNYEISTAPPGYESKNLSIVLEDEDKTETIILEEKDAILPGEALYIFHSEHDDSHYMQYWGDTWGSGAIIEEVNNDPTFDKVLRVSSGTNWGHGAGIAWGNDEENAIDASAYNYAQFYLKPNGFRAVEVHVQGYSSTPAATQYSMADGIPVGDTGWLKFEVPIPTTRELSWFALVFSAENASDVQISNVSFVTKEVELSRPSTSAPIPAEQDDEVFSIYSDSLKEDKFISLWNENWWNAPLYSAGSVNGNNYSRYEIVGAGSEGGVVGIQYGIEYGSVDVSMHDTWNIDLYAEEGIDMIKLQLVSTDGSATYEINNVKAGEWATYSIPLKNMNIEGPNALNARQMQMAGIQMWGTAGSALFVDNIYFSGMAEKQPFSVTVTDENGTAINDALVFVGNKGEYDTPYEVKTNAQGIAQLELNEGQQKIRATAVGYGVAQHLAIVGEATSLEVALKAVNIGPAEAAPVPTVDSSDVISLYSDNLTSDHWITYWSDNWWNAPKQEDITINGNKTSKFTIIADGVEGGVTGIQYGVENPVDASNMTGMRFDFFATSGITKAEFQLVSASGPIIYTKDNIETGKWITVELPFRPMINFDKSKMQQLGMGLWGTTSDSVYLDNIYFY</sequence>
<dbReference type="RefSeq" id="WP_128812430.1">
    <property type="nucleotide sequence ID" value="NZ_CP032094.1"/>
</dbReference>
<reference evidence="2 3" key="1">
    <citation type="submission" date="2018-08" db="EMBL/GenBank/DDBJ databases">
        <title>Genomic taxonomy of the Vibrionaceae family.</title>
        <authorList>
            <person name="Gomez-Gil B."/>
            <person name="Tanaka M."/>
            <person name="Sawabe T."/>
            <person name="Enciso-Ibarra K."/>
        </authorList>
    </citation>
    <scope>NUCLEOTIDE SEQUENCE [LARGE SCALE GENOMIC DNA]</scope>
    <source>
        <strain evidence="2 3">CAIM 1831</strain>
    </source>
</reference>
<proteinExistence type="predicted"/>
<dbReference type="InterPro" id="IPR008979">
    <property type="entry name" value="Galactose-bd-like_sf"/>
</dbReference>
<protein>
    <submittedName>
        <fullName evidence="2">Carboxypeptidase regulatory-like domain-containing protein</fullName>
    </submittedName>
</protein>
<name>A0ABN5PJV5_9VIBR</name>
<accession>A0ABN5PJV5</accession>
<keyword evidence="1" id="KW-0732">Signal</keyword>
<gene>
    <name evidence="2" type="ORF">D1115_15760</name>
</gene>
<evidence type="ECO:0000313" key="3">
    <source>
        <dbReference type="Proteomes" id="UP000262832"/>
    </source>
</evidence>
<dbReference type="Proteomes" id="UP000262832">
    <property type="component" value="Chromosome II"/>
</dbReference>
<dbReference type="PROSITE" id="PS51257">
    <property type="entry name" value="PROKAR_LIPOPROTEIN"/>
    <property type="match status" value="1"/>
</dbReference>
<feature type="chain" id="PRO_5046254815" evidence="1">
    <location>
        <begin position="22"/>
        <end position="703"/>
    </location>
</feature>
<evidence type="ECO:0000313" key="2">
    <source>
        <dbReference type="EMBL" id="AXY02516.1"/>
    </source>
</evidence>
<dbReference type="Gene3D" id="2.60.40.1120">
    <property type="entry name" value="Carboxypeptidase-like, regulatory domain"/>
    <property type="match status" value="2"/>
</dbReference>
<dbReference type="SUPFAM" id="SSF49785">
    <property type="entry name" value="Galactose-binding domain-like"/>
    <property type="match status" value="3"/>
</dbReference>
<dbReference type="EMBL" id="CP032094">
    <property type="protein sequence ID" value="AXY02516.1"/>
    <property type="molecule type" value="Genomic_DNA"/>
</dbReference>
<dbReference type="InterPro" id="IPR008969">
    <property type="entry name" value="CarboxyPept-like_regulatory"/>
</dbReference>
<dbReference type="SUPFAM" id="SSF49464">
    <property type="entry name" value="Carboxypeptidase regulatory domain-like"/>
    <property type="match status" value="2"/>
</dbReference>